<dbReference type="InterPro" id="IPR015866">
    <property type="entry name" value="Ser-tRNA-synth_1_N"/>
</dbReference>
<feature type="binding site" evidence="8">
    <location>
        <position position="301"/>
    </location>
    <ligand>
        <name>L-serine</name>
        <dbReference type="ChEBI" id="CHEBI:33384"/>
    </ligand>
</feature>
<dbReference type="InterPro" id="IPR045864">
    <property type="entry name" value="aa-tRNA-synth_II/BPL/LPL"/>
</dbReference>
<evidence type="ECO:0000256" key="1">
    <source>
        <dbReference type="ARBA" id="ARBA00012840"/>
    </source>
</evidence>
<dbReference type="InterPro" id="IPR006195">
    <property type="entry name" value="aa-tRNA-synth_II"/>
</dbReference>
<dbReference type="AlphaFoldDB" id="S3D635"/>
<feature type="binding site" evidence="9">
    <location>
        <begin position="348"/>
        <end position="351"/>
    </location>
    <ligand>
        <name>ATP</name>
        <dbReference type="ChEBI" id="CHEBI:30616"/>
    </ligand>
</feature>
<proteinExistence type="predicted"/>
<evidence type="ECO:0000256" key="3">
    <source>
        <dbReference type="ARBA" id="ARBA00022741"/>
    </source>
</evidence>
<evidence type="ECO:0000256" key="9">
    <source>
        <dbReference type="PIRSR" id="PIRSR001529-2"/>
    </source>
</evidence>
<dbReference type="InterPro" id="IPR010978">
    <property type="entry name" value="tRNA-bd_arm"/>
</dbReference>
<dbReference type="SUPFAM" id="SSF55681">
    <property type="entry name" value="Class II aaRS and biotin synthetases"/>
    <property type="match status" value="1"/>
</dbReference>
<organism evidence="11 12">
    <name type="scientific">Glarea lozoyensis (strain ATCC 20868 / MF5171)</name>
    <dbReference type="NCBI Taxonomy" id="1116229"/>
    <lineage>
        <taxon>Eukaryota</taxon>
        <taxon>Fungi</taxon>
        <taxon>Dikarya</taxon>
        <taxon>Ascomycota</taxon>
        <taxon>Pezizomycotina</taxon>
        <taxon>Leotiomycetes</taxon>
        <taxon>Helotiales</taxon>
        <taxon>Helotiaceae</taxon>
        <taxon>Glarea</taxon>
    </lineage>
</organism>
<reference evidence="11 12" key="1">
    <citation type="journal article" date="2013" name="BMC Genomics">
        <title>Genomics-driven discovery of the pneumocandin biosynthetic gene cluster in the fungus Glarea lozoyensis.</title>
        <authorList>
            <person name="Chen L."/>
            <person name="Yue Q."/>
            <person name="Zhang X."/>
            <person name="Xiang M."/>
            <person name="Wang C."/>
            <person name="Li S."/>
            <person name="Che Y."/>
            <person name="Ortiz-Lopez F.J."/>
            <person name="Bills G.F."/>
            <person name="Liu X."/>
            <person name="An Z."/>
        </authorList>
    </citation>
    <scope>NUCLEOTIDE SEQUENCE [LARGE SCALE GENOMIC DNA]</scope>
    <source>
        <strain evidence="12">ATCC 20868 / MF5171</strain>
    </source>
</reference>
<dbReference type="InterPro" id="IPR042103">
    <property type="entry name" value="SerRS_1_N_sf"/>
</dbReference>
<dbReference type="EMBL" id="KE145359">
    <property type="protein sequence ID" value="EPE32594.1"/>
    <property type="molecule type" value="Genomic_DNA"/>
</dbReference>
<feature type="binding site" evidence="8">
    <location>
        <position position="355"/>
    </location>
    <ligand>
        <name>L-serine</name>
        <dbReference type="ChEBI" id="CHEBI:33384"/>
    </ligand>
</feature>
<dbReference type="OrthoDB" id="10264585at2759"/>
<protein>
    <recommendedName>
        <fullName evidence="1">serine--tRNA ligase</fullName>
        <ecNumber evidence="1">6.1.1.11</ecNumber>
    </recommendedName>
    <alternativeName>
        <fullName evidence="6">Seryl-tRNA synthetase</fullName>
    </alternativeName>
    <alternativeName>
        <fullName evidence="7">Seryl-tRNA(Ser) synthetase</fullName>
    </alternativeName>
</protein>
<dbReference type="SUPFAM" id="SSF46589">
    <property type="entry name" value="tRNA-binding arm"/>
    <property type="match status" value="1"/>
</dbReference>
<dbReference type="InterPro" id="IPR002317">
    <property type="entry name" value="Ser-tRNA-ligase_type_1"/>
</dbReference>
<dbReference type="GO" id="GO:0005524">
    <property type="term" value="F:ATP binding"/>
    <property type="evidence" value="ECO:0007669"/>
    <property type="project" value="UniProtKB-KW"/>
</dbReference>
<evidence type="ECO:0000256" key="5">
    <source>
        <dbReference type="ARBA" id="ARBA00023146"/>
    </source>
</evidence>
<keyword evidence="4 9" id="KW-0067">ATP-binding</keyword>
<dbReference type="PIRSF" id="PIRSF001529">
    <property type="entry name" value="Ser-tRNA-synth_IIa"/>
    <property type="match status" value="1"/>
</dbReference>
<evidence type="ECO:0000313" key="11">
    <source>
        <dbReference type="EMBL" id="EPE32594.1"/>
    </source>
</evidence>
<dbReference type="PRINTS" id="PR00981">
    <property type="entry name" value="TRNASYNTHSER"/>
</dbReference>
<dbReference type="Gene3D" id="3.30.930.10">
    <property type="entry name" value="Bira Bifunctional Protein, Domain 2"/>
    <property type="match status" value="1"/>
</dbReference>
<feature type="domain" description="Aminoacyl-transfer RNA synthetases class-II family profile" evidence="10">
    <location>
        <begin position="199"/>
        <end position="488"/>
    </location>
</feature>
<dbReference type="UniPathway" id="UPA00906">
    <property type="reaction ID" value="UER00895"/>
</dbReference>
<name>S3D635_GLAL2</name>
<dbReference type="Pfam" id="PF00587">
    <property type="entry name" value="tRNA-synt_2b"/>
    <property type="match status" value="1"/>
</dbReference>
<keyword evidence="3" id="KW-0547">Nucleotide-binding</keyword>
<feature type="binding site" evidence="9">
    <location>
        <begin position="425"/>
        <end position="428"/>
    </location>
    <ligand>
        <name>ATP</name>
        <dbReference type="ChEBI" id="CHEBI:30616"/>
    </ligand>
</feature>
<dbReference type="PROSITE" id="PS50862">
    <property type="entry name" value="AA_TRNA_LIGASE_II"/>
    <property type="match status" value="1"/>
</dbReference>
<dbReference type="Pfam" id="PF02403">
    <property type="entry name" value="Seryl_tRNA_N"/>
    <property type="match status" value="1"/>
</dbReference>
<dbReference type="FunFam" id="3.30.930.10:FF:000069">
    <property type="entry name" value="Seryl-tRNA synthetase"/>
    <property type="match status" value="1"/>
</dbReference>
<dbReference type="Gene3D" id="1.10.287.40">
    <property type="entry name" value="Serine-tRNA synthetase, tRNA binding domain"/>
    <property type="match status" value="1"/>
</dbReference>
<evidence type="ECO:0000313" key="12">
    <source>
        <dbReference type="Proteomes" id="UP000016922"/>
    </source>
</evidence>
<evidence type="ECO:0000256" key="4">
    <source>
        <dbReference type="ARBA" id="ARBA00022840"/>
    </source>
</evidence>
<keyword evidence="5" id="KW-0030">Aminoacyl-tRNA synthetase</keyword>
<dbReference type="eggNOG" id="KOG2509">
    <property type="taxonomic scope" value="Eukaryota"/>
</dbReference>
<evidence type="ECO:0000259" key="10">
    <source>
        <dbReference type="PROSITE" id="PS50862"/>
    </source>
</evidence>
<dbReference type="GO" id="GO:0005739">
    <property type="term" value="C:mitochondrion"/>
    <property type="evidence" value="ECO:0007669"/>
    <property type="project" value="EnsemblFungi"/>
</dbReference>
<dbReference type="HOGENOM" id="CLU_023797_4_3_1"/>
<feature type="binding site" evidence="8">
    <location>
        <position position="460"/>
    </location>
    <ligand>
        <name>L-serine</name>
        <dbReference type="ChEBI" id="CHEBI:33384"/>
    </ligand>
</feature>
<dbReference type="InterPro" id="IPR002314">
    <property type="entry name" value="aa-tRNA-synt_IIb"/>
</dbReference>
<feature type="binding site" evidence="9">
    <location>
        <begin position="332"/>
        <end position="334"/>
    </location>
    <ligand>
        <name>ATP</name>
        <dbReference type="ChEBI" id="CHEBI:30616"/>
    </ligand>
</feature>
<gene>
    <name evidence="11" type="ORF">GLAREA_07728</name>
</gene>
<sequence>MSKSARTFTCFQCRIELHHRSSKHLYHVSSSLLSSNSIAPKSSIDIKHIRSNEALHKQNCIERNYRQQAIYPARINELHEKWQQYQDEAQNPRERNNKIQGQIKHPQKNVLRYGNSAEISSLNQMSHADLMAEARELKNTLSSIEKKQAPLLSQIESLAAAIPNLTSAETPRGTKPNLIGFINDPPDTDSTALGGARRSHVEIGQELELLDFASASTTTGWGWYYLINEAAQLEQALVQYALSIARKEGWVTVSPPSLVYSHIAAACGFQPRDQHGEQQVYSIQQNAKDAGVKPELSLAATAEIPLAAMKANTTMKEADLPLKRVGVSRCYRAEAGARGLDTKGLYRVHEFTKVEMFAWTVPSDEASTAVFEEMCRIQTQILTSLGLHCRILEMPSTDLGASATRKRDIEAFFPSRRKKDDGYGEVTSVSTCTDYQTRRLATKVAIKSDAGKFSFPYTVNGTALAVPRIIAAILENNWDEVTGEVAIPECLWPYMDGVKYIKHKHKKETPAVDLDVQ</sequence>
<evidence type="ECO:0000256" key="7">
    <source>
        <dbReference type="ARBA" id="ARBA00034892"/>
    </source>
</evidence>
<accession>S3D635</accession>
<keyword evidence="12" id="KW-1185">Reference proteome</keyword>
<dbReference type="OMA" id="EQNCIDR"/>
<dbReference type="NCBIfam" id="TIGR00414">
    <property type="entry name" value="serS"/>
    <property type="match status" value="1"/>
</dbReference>
<dbReference type="RefSeq" id="XP_008080606.1">
    <property type="nucleotide sequence ID" value="XM_008082415.1"/>
</dbReference>
<evidence type="ECO:0000256" key="6">
    <source>
        <dbReference type="ARBA" id="ARBA00031113"/>
    </source>
</evidence>
<dbReference type="EC" id="6.1.1.11" evidence="1"/>
<evidence type="ECO:0000256" key="8">
    <source>
        <dbReference type="PIRSR" id="PIRSR001529-1"/>
    </source>
</evidence>
<dbReference type="KEGG" id="glz:GLAREA_07728"/>
<dbReference type="GO" id="GO:0070158">
    <property type="term" value="P:mitochondrial seryl-tRNA aminoacylation"/>
    <property type="evidence" value="ECO:0007669"/>
    <property type="project" value="EnsemblFungi"/>
</dbReference>
<dbReference type="STRING" id="1116229.S3D635"/>
<evidence type="ECO:0000256" key="2">
    <source>
        <dbReference type="ARBA" id="ARBA00022598"/>
    </source>
</evidence>
<dbReference type="GO" id="GO:0004828">
    <property type="term" value="F:serine-tRNA ligase activity"/>
    <property type="evidence" value="ECO:0007669"/>
    <property type="project" value="UniProtKB-EC"/>
</dbReference>
<dbReference type="Proteomes" id="UP000016922">
    <property type="component" value="Unassembled WGS sequence"/>
</dbReference>
<dbReference type="GeneID" id="19466780"/>
<feature type="binding site" evidence="8">
    <location>
        <position position="332"/>
    </location>
    <ligand>
        <name>L-serine</name>
        <dbReference type="ChEBI" id="CHEBI:33384"/>
    </ligand>
</feature>
<dbReference type="PANTHER" id="PTHR11778">
    <property type="entry name" value="SERYL-TRNA SYNTHETASE"/>
    <property type="match status" value="1"/>
</dbReference>
<keyword evidence="2" id="KW-0436">Ligase</keyword>
<feature type="site" description="Important for serine binding" evidence="8">
    <location>
        <position position="462"/>
    </location>
</feature>